<evidence type="ECO:0000256" key="8">
    <source>
        <dbReference type="ARBA" id="ARBA00048027"/>
    </source>
</evidence>
<evidence type="ECO:0000259" key="11">
    <source>
        <dbReference type="PROSITE" id="PS00300"/>
    </source>
</evidence>
<dbReference type="CDD" id="cd17874">
    <property type="entry name" value="FtsY"/>
    <property type="match status" value="1"/>
</dbReference>
<keyword evidence="6 10" id="KW-0472">Membrane</keyword>
<evidence type="ECO:0000256" key="10">
    <source>
        <dbReference type="HAMAP-Rule" id="MF_00920"/>
    </source>
</evidence>
<dbReference type="InterPro" id="IPR003593">
    <property type="entry name" value="AAA+_ATPase"/>
</dbReference>
<protein>
    <recommendedName>
        <fullName evidence="10">Signal recognition particle receptor FtsY</fullName>
        <shortName evidence="10">SRP receptor</shortName>
        <ecNumber evidence="10">3.6.5.4</ecNumber>
    </recommendedName>
</protein>
<gene>
    <name evidence="10 12" type="primary">ftsY</name>
    <name evidence="12" type="ORF">ENW50_09860</name>
</gene>
<dbReference type="GO" id="GO:0003924">
    <property type="term" value="F:GTPase activity"/>
    <property type="evidence" value="ECO:0007669"/>
    <property type="project" value="UniProtKB-UniRule"/>
</dbReference>
<dbReference type="InterPro" id="IPR004390">
    <property type="entry name" value="SR_rcpt_FtsY"/>
</dbReference>
<dbReference type="InterPro" id="IPR000897">
    <property type="entry name" value="SRP54_GTPase_dom"/>
</dbReference>
<evidence type="ECO:0000313" key="12">
    <source>
        <dbReference type="EMBL" id="HGY94969.1"/>
    </source>
</evidence>
<dbReference type="PROSITE" id="PS00300">
    <property type="entry name" value="SRP54"/>
    <property type="match status" value="1"/>
</dbReference>
<dbReference type="PANTHER" id="PTHR43134:SF1">
    <property type="entry name" value="SIGNAL RECOGNITION PARTICLE RECEPTOR SUBUNIT ALPHA"/>
    <property type="match status" value="1"/>
</dbReference>
<dbReference type="SMART" id="SM00382">
    <property type="entry name" value="AAA"/>
    <property type="match status" value="1"/>
</dbReference>
<keyword evidence="3 10" id="KW-0547">Nucleotide-binding</keyword>
<dbReference type="NCBIfam" id="TIGR00064">
    <property type="entry name" value="ftsY"/>
    <property type="match status" value="1"/>
</dbReference>
<dbReference type="Pfam" id="PF02881">
    <property type="entry name" value="SRP54_N"/>
    <property type="match status" value="1"/>
</dbReference>
<name>A0A7V4XTQ8_9BACT</name>
<keyword evidence="4 10" id="KW-0378">Hydrolase</keyword>
<evidence type="ECO:0000256" key="7">
    <source>
        <dbReference type="ARBA" id="ARBA00023170"/>
    </source>
</evidence>
<comment type="subunit">
    <text evidence="10">Part of the signal recognition particle protein translocation system, which is composed of SRP and FtsY.</text>
</comment>
<dbReference type="Gene3D" id="3.40.50.300">
    <property type="entry name" value="P-loop containing nucleotide triphosphate hydrolases"/>
    <property type="match status" value="1"/>
</dbReference>
<evidence type="ECO:0000256" key="2">
    <source>
        <dbReference type="ARBA" id="ARBA00022490"/>
    </source>
</evidence>
<dbReference type="GO" id="GO:0005525">
    <property type="term" value="F:GTP binding"/>
    <property type="evidence" value="ECO:0007669"/>
    <property type="project" value="UniProtKB-UniRule"/>
</dbReference>
<dbReference type="SMART" id="SM00962">
    <property type="entry name" value="SRP54"/>
    <property type="match status" value="1"/>
</dbReference>
<evidence type="ECO:0000256" key="4">
    <source>
        <dbReference type="ARBA" id="ARBA00022801"/>
    </source>
</evidence>
<feature type="binding site" evidence="10">
    <location>
        <begin position="123"/>
        <end position="130"/>
    </location>
    <ligand>
        <name>GTP</name>
        <dbReference type="ChEBI" id="CHEBI:37565"/>
    </ligand>
</feature>
<dbReference type="SUPFAM" id="SSF47364">
    <property type="entry name" value="Domain of the SRP/SRP receptor G-proteins"/>
    <property type="match status" value="1"/>
</dbReference>
<comment type="similarity">
    <text evidence="10">Belongs to the GTP-binding SRP family. FtsY subfamily.</text>
</comment>
<dbReference type="FunFam" id="1.20.120.140:FF:000002">
    <property type="entry name" value="Signal recognition particle receptor FtsY"/>
    <property type="match status" value="1"/>
</dbReference>
<evidence type="ECO:0000256" key="9">
    <source>
        <dbReference type="ARBA" id="ARBA00053570"/>
    </source>
</evidence>
<keyword evidence="5 10" id="KW-0342">GTP-binding</keyword>
<dbReference type="SUPFAM" id="SSF52540">
    <property type="entry name" value="P-loop containing nucleoside triphosphate hydrolases"/>
    <property type="match status" value="1"/>
</dbReference>
<organism evidence="12">
    <name type="scientific">Acidobacterium capsulatum</name>
    <dbReference type="NCBI Taxonomy" id="33075"/>
    <lineage>
        <taxon>Bacteria</taxon>
        <taxon>Pseudomonadati</taxon>
        <taxon>Acidobacteriota</taxon>
        <taxon>Terriglobia</taxon>
        <taxon>Terriglobales</taxon>
        <taxon>Acidobacteriaceae</taxon>
        <taxon>Acidobacterium</taxon>
    </lineage>
</organism>
<keyword evidence="2 10" id="KW-0963">Cytoplasm</keyword>
<keyword evidence="1 10" id="KW-1003">Cell membrane</keyword>
<dbReference type="InterPro" id="IPR036225">
    <property type="entry name" value="SRP/SRP_N"/>
</dbReference>
<dbReference type="GO" id="GO:0005047">
    <property type="term" value="F:signal recognition particle binding"/>
    <property type="evidence" value="ECO:0007669"/>
    <property type="project" value="TreeGrafter"/>
</dbReference>
<dbReference type="GO" id="GO:0005737">
    <property type="term" value="C:cytoplasm"/>
    <property type="evidence" value="ECO:0007669"/>
    <property type="project" value="UniProtKB-SubCell"/>
</dbReference>
<dbReference type="HAMAP" id="MF_00920">
    <property type="entry name" value="FtsY"/>
    <property type="match status" value="1"/>
</dbReference>
<dbReference type="AlphaFoldDB" id="A0A7V4XTQ8"/>
<evidence type="ECO:0000256" key="6">
    <source>
        <dbReference type="ARBA" id="ARBA00023136"/>
    </source>
</evidence>
<evidence type="ECO:0000256" key="3">
    <source>
        <dbReference type="ARBA" id="ARBA00022741"/>
    </source>
</evidence>
<feature type="binding site" evidence="10">
    <location>
        <begin position="205"/>
        <end position="209"/>
    </location>
    <ligand>
        <name>GTP</name>
        <dbReference type="ChEBI" id="CHEBI:37565"/>
    </ligand>
</feature>
<dbReference type="SMART" id="SM00963">
    <property type="entry name" value="SRP54_N"/>
    <property type="match status" value="1"/>
</dbReference>
<comment type="function">
    <text evidence="9">Involved in targeting and insertion of nascent membrane proteins into the cytoplasmic membrane. Acts as a receptor for the complex formed by the signal recognition particle (SRP) and the ribosome-nascent chain (RNC). Interaction with SRP-RNC leads to the transfer of the RNC complex to the Sec translocase for insertion into the membrane, the hydrolysis of GTP by both Ffh and FtsY, and the dissociation of the SRP-FtsY complex into the individual components.</text>
</comment>
<dbReference type="InterPro" id="IPR013822">
    <property type="entry name" value="Signal_recog_particl_SRP54_hlx"/>
</dbReference>
<feature type="domain" description="SRP54-type proteins GTP-binding" evidence="11">
    <location>
        <begin position="290"/>
        <end position="303"/>
    </location>
</feature>
<comment type="subcellular location">
    <subcellularLocation>
        <location evidence="10">Cell membrane</location>
        <topology evidence="10">Peripheral membrane protein</topology>
        <orientation evidence="10">Cytoplasmic side</orientation>
    </subcellularLocation>
    <subcellularLocation>
        <location evidence="10">Cytoplasm</location>
    </subcellularLocation>
</comment>
<dbReference type="InterPro" id="IPR027417">
    <property type="entry name" value="P-loop_NTPase"/>
</dbReference>
<dbReference type="FunFam" id="3.40.50.300:FF:000053">
    <property type="entry name" value="Signal recognition particle receptor FtsY"/>
    <property type="match status" value="1"/>
</dbReference>
<reference evidence="12" key="1">
    <citation type="journal article" date="2020" name="mSystems">
        <title>Genome- and Community-Level Interaction Insights into Carbon Utilization and Element Cycling Functions of Hydrothermarchaeota in Hydrothermal Sediment.</title>
        <authorList>
            <person name="Zhou Z."/>
            <person name="Liu Y."/>
            <person name="Xu W."/>
            <person name="Pan J."/>
            <person name="Luo Z.H."/>
            <person name="Li M."/>
        </authorList>
    </citation>
    <scope>NUCLEOTIDE SEQUENCE [LARGE SCALE GENOMIC DNA]</scope>
    <source>
        <strain evidence="12">SpSt-855</strain>
    </source>
</reference>
<proteinExistence type="inferred from homology"/>
<keyword evidence="7 10" id="KW-0675">Receptor</keyword>
<feature type="binding site" evidence="10">
    <location>
        <begin position="269"/>
        <end position="272"/>
    </location>
    <ligand>
        <name>GTP</name>
        <dbReference type="ChEBI" id="CHEBI:37565"/>
    </ligand>
</feature>
<dbReference type="GO" id="GO:0005886">
    <property type="term" value="C:plasma membrane"/>
    <property type="evidence" value="ECO:0007669"/>
    <property type="project" value="UniProtKB-SubCell"/>
</dbReference>
<dbReference type="EMBL" id="DTKL01000062">
    <property type="protein sequence ID" value="HGY94969.1"/>
    <property type="molecule type" value="Genomic_DNA"/>
</dbReference>
<sequence length="324" mass="35182">MIQTLFGSLDQPEEKGFFDRMKQAVSRTRESLSDRIETVIAMTREVDETALEELEMTLIASDLGVHVAAEVVEQIRDRAKREQIRDGAELRDLLKSSLKKILDEHQLPPRTVTAPPEVIVMVGVNGTGKTTTTGKLAAYYRRQGKTVLLCAADTFRAAAIEQLEVWGERTGVELIKSRQGGDPSAVLFDALQAAKARQTDVLIVDTAGRLHTKSGLMAELDKMRRTTQRLIPGAPHEVLLVLDATTGQNGLQQARLFSESAGVTGIVLTKLDGTAKGGIAIAIAREMGVPVRFVGIGEQVNDLLPFDSDAFVEALLGSPEAIRS</sequence>
<dbReference type="InterPro" id="IPR042101">
    <property type="entry name" value="SRP54_N_sf"/>
</dbReference>
<accession>A0A7V4XTQ8</accession>
<dbReference type="Gene3D" id="1.20.120.140">
    <property type="entry name" value="Signal recognition particle SRP54, nucleotide-binding domain"/>
    <property type="match status" value="1"/>
</dbReference>
<evidence type="ECO:0000256" key="1">
    <source>
        <dbReference type="ARBA" id="ARBA00022475"/>
    </source>
</evidence>
<dbReference type="EC" id="3.6.5.4" evidence="10"/>
<dbReference type="GO" id="GO:0006614">
    <property type="term" value="P:SRP-dependent cotranslational protein targeting to membrane"/>
    <property type="evidence" value="ECO:0007669"/>
    <property type="project" value="InterPro"/>
</dbReference>
<comment type="catalytic activity">
    <reaction evidence="8 10">
        <text>GTP + H2O = GDP + phosphate + H(+)</text>
        <dbReference type="Rhea" id="RHEA:19669"/>
        <dbReference type="ChEBI" id="CHEBI:15377"/>
        <dbReference type="ChEBI" id="CHEBI:15378"/>
        <dbReference type="ChEBI" id="CHEBI:37565"/>
        <dbReference type="ChEBI" id="CHEBI:43474"/>
        <dbReference type="ChEBI" id="CHEBI:58189"/>
        <dbReference type="EC" id="3.6.5.4"/>
    </reaction>
</comment>
<comment type="caution">
    <text evidence="12">The sequence shown here is derived from an EMBL/GenBank/DDBJ whole genome shotgun (WGS) entry which is preliminary data.</text>
</comment>
<dbReference type="Pfam" id="PF00448">
    <property type="entry name" value="SRP54"/>
    <property type="match status" value="1"/>
</dbReference>
<dbReference type="PANTHER" id="PTHR43134">
    <property type="entry name" value="SIGNAL RECOGNITION PARTICLE RECEPTOR SUBUNIT ALPHA"/>
    <property type="match status" value="1"/>
</dbReference>
<evidence type="ECO:0000256" key="5">
    <source>
        <dbReference type="ARBA" id="ARBA00023134"/>
    </source>
</evidence>